<comment type="caution">
    <text evidence="1">The sequence shown here is derived from an EMBL/GenBank/DDBJ whole genome shotgun (WGS) entry which is preliminary data.</text>
</comment>
<keyword evidence="2" id="KW-1185">Reference proteome</keyword>
<name>A0ABX2JDT9_9SPHN</name>
<gene>
    <name evidence="1" type="ORF">HRV97_03250</name>
</gene>
<dbReference type="RefSeq" id="WP_174192227.1">
    <property type="nucleotide sequence ID" value="NZ_JABULH010000001.1"/>
</dbReference>
<protein>
    <submittedName>
        <fullName evidence="1">Uncharacterized protein</fullName>
    </submittedName>
</protein>
<evidence type="ECO:0000313" key="1">
    <source>
        <dbReference type="EMBL" id="NTS64178.1"/>
    </source>
</evidence>
<reference evidence="1 2" key="1">
    <citation type="submission" date="2020-06" db="EMBL/GenBank/DDBJ databases">
        <title>Sphingomonas hominis sp. nov., a member of the Sphingomonas, isolated from the hair of a 22-year-old girl.</title>
        <authorList>
            <person name="Zhang D.-F."/>
            <person name="Cui X.-W."/>
        </authorList>
    </citation>
    <scope>NUCLEOTIDE SEQUENCE [LARGE SCALE GENOMIC DNA]</scope>
    <source>
        <strain evidence="1 2">HHU CXW</strain>
    </source>
</reference>
<dbReference type="Proteomes" id="UP000621447">
    <property type="component" value="Unassembled WGS sequence"/>
</dbReference>
<sequence>MHPVDRAVSEPASQLGALTSPVDDRIDDLVIAGSVRDPFGRRIDMLLDRLARRLGPDLLWSL</sequence>
<organism evidence="1 2">
    <name type="scientific">Sphingomonas hominis</name>
    <dbReference type="NCBI Taxonomy" id="2741495"/>
    <lineage>
        <taxon>Bacteria</taxon>
        <taxon>Pseudomonadati</taxon>
        <taxon>Pseudomonadota</taxon>
        <taxon>Alphaproteobacteria</taxon>
        <taxon>Sphingomonadales</taxon>
        <taxon>Sphingomonadaceae</taxon>
        <taxon>Sphingomonas</taxon>
    </lineage>
</organism>
<dbReference type="EMBL" id="JABULH010000001">
    <property type="protein sequence ID" value="NTS64178.1"/>
    <property type="molecule type" value="Genomic_DNA"/>
</dbReference>
<evidence type="ECO:0000313" key="2">
    <source>
        <dbReference type="Proteomes" id="UP000621447"/>
    </source>
</evidence>
<proteinExistence type="predicted"/>
<accession>A0ABX2JDT9</accession>